<comment type="caution">
    <text evidence="3">The sequence shown here is derived from an EMBL/GenBank/DDBJ whole genome shotgun (WGS) entry which is preliminary data.</text>
</comment>
<name>A0A9Q2XK39_9PSED</name>
<reference evidence="3" key="2">
    <citation type="journal article" date="2023" name="Plant Pathol.">
        <title>Dismantling and reorganizing Pseudomonas marginalis sensu#lato.</title>
        <authorList>
            <person name="Sawada H."/>
            <person name="Fujikawa T."/>
            <person name="Satou M."/>
        </authorList>
    </citation>
    <scope>NUCLEOTIDE SEQUENCE</scope>
    <source>
        <strain evidence="3">MAFF 301350</strain>
    </source>
</reference>
<evidence type="ECO:0000313" key="4">
    <source>
        <dbReference type="Proteomes" id="UP001106592"/>
    </source>
</evidence>
<evidence type="ECO:0000313" key="3">
    <source>
        <dbReference type="EMBL" id="MBV6287800.1"/>
    </source>
</evidence>
<gene>
    <name evidence="3" type="ORF">KUO17_12325</name>
</gene>
<evidence type="ECO:0000256" key="1">
    <source>
        <dbReference type="PIRNR" id="PIRNR000410"/>
    </source>
</evidence>
<dbReference type="AlphaFoldDB" id="A0A9Q2XK39"/>
<dbReference type="InterPro" id="IPR000780">
    <property type="entry name" value="CheR_MeTrfase"/>
</dbReference>
<dbReference type="InterPro" id="IPR022642">
    <property type="entry name" value="CheR_C"/>
</dbReference>
<dbReference type="Pfam" id="PF01739">
    <property type="entry name" value="CheR"/>
    <property type="match status" value="1"/>
</dbReference>
<proteinExistence type="predicted"/>
<dbReference type="InterPro" id="IPR022641">
    <property type="entry name" value="CheR_N"/>
</dbReference>
<sequence length="270" mass="31010">MPSTFKLPVLGEPEFRRLQALMSKASGIHLADNKRSLVAGRLMKRLRHHHLDSYSEYLHLIESPSHGRERRLVIDLLTTNETYFFREFAHFEFLGQWLGQRRGPLRLWSAACSSGEEPYSLAMTVAEHASASDWSILASDLSQSMLALAEQGIYDIAQARYFPEDWMHRHCLCGVGDMHGRLRIQAHLRARVTLREINLVQPLPEGLGPFDVIFLRNILIYFDTHEKQRIVQRLVSQLRPGGLLFIGHAESIHGFDLPLRLVHPSVFERT</sequence>
<dbReference type="PANTHER" id="PTHR24422">
    <property type="entry name" value="CHEMOTAXIS PROTEIN METHYLTRANSFERASE"/>
    <property type="match status" value="1"/>
</dbReference>
<dbReference type="PIRSF" id="PIRSF000410">
    <property type="entry name" value="CheR"/>
    <property type="match status" value="1"/>
</dbReference>
<dbReference type="GO" id="GO:0008757">
    <property type="term" value="F:S-adenosylmethionine-dependent methyltransferase activity"/>
    <property type="evidence" value="ECO:0007669"/>
    <property type="project" value="InterPro"/>
</dbReference>
<keyword evidence="1" id="KW-0949">S-adenosyl-L-methionine</keyword>
<dbReference type="PANTHER" id="PTHR24422:SF26">
    <property type="entry name" value="CHEMOTAXIS PROTEIN METHYLTRANSFERASE"/>
    <property type="match status" value="1"/>
</dbReference>
<feature type="domain" description="CheR-type methyltransferase" evidence="2">
    <location>
        <begin position="3"/>
        <end position="270"/>
    </location>
</feature>
<comment type="catalytic activity">
    <reaction evidence="1">
        <text>L-glutamyl-[protein] + S-adenosyl-L-methionine = [protein]-L-glutamate 5-O-methyl ester + S-adenosyl-L-homocysteine</text>
        <dbReference type="Rhea" id="RHEA:24452"/>
        <dbReference type="Rhea" id="RHEA-COMP:10208"/>
        <dbReference type="Rhea" id="RHEA-COMP:10311"/>
        <dbReference type="ChEBI" id="CHEBI:29973"/>
        <dbReference type="ChEBI" id="CHEBI:57856"/>
        <dbReference type="ChEBI" id="CHEBI:59789"/>
        <dbReference type="ChEBI" id="CHEBI:82795"/>
        <dbReference type="EC" id="2.1.1.80"/>
    </reaction>
</comment>
<dbReference type="PROSITE" id="PS50123">
    <property type="entry name" value="CHER"/>
    <property type="match status" value="1"/>
</dbReference>
<dbReference type="EMBL" id="JAHTBI010000041">
    <property type="protein sequence ID" value="MBV6287800.1"/>
    <property type="molecule type" value="Genomic_DNA"/>
</dbReference>
<keyword evidence="4" id="KW-1185">Reference proteome</keyword>
<dbReference type="InterPro" id="IPR026024">
    <property type="entry name" value="Chemotaxis_MeTrfase_CheR"/>
</dbReference>
<protein>
    <recommendedName>
        <fullName evidence="1">Chemotaxis protein methyltransferase</fullName>
        <ecNumber evidence="1">2.1.1.80</ecNumber>
    </recommendedName>
</protein>
<keyword evidence="1" id="KW-0808">Transferase</keyword>
<evidence type="ECO:0000259" key="2">
    <source>
        <dbReference type="PROSITE" id="PS50123"/>
    </source>
</evidence>
<dbReference type="SMART" id="SM00138">
    <property type="entry name" value="MeTrc"/>
    <property type="match status" value="1"/>
</dbReference>
<keyword evidence="1" id="KW-0489">Methyltransferase</keyword>
<dbReference type="EC" id="2.1.1.80" evidence="1"/>
<accession>A0A9Q2XK39</accession>
<dbReference type="CDD" id="cd02440">
    <property type="entry name" value="AdoMet_MTases"/>
    <property type="match status" value="1"/>
</dbReference>
<dbReference type="Proteomes" id="UP001106592">
    <property type="component" value="Unassembled WGS sequence"/>
</dbReference>
<organism evidence="3 4">
    <name type="scientific">Pseudomonas aegrilactucae</name>
    <dbReference type="NCBI Taxonomy" id="2854028"/>
    <lineage>
        <taxon>Bacteria</taxon>
        <taxon>Pseudomonadati</taxon>
        <taxon>Pseudomonadota</taxon>
        <taxon>Gammaproteobacteria</taxon>
        <taxon>Pseudomonadales</taxon>
        <taxon>Pseudomonadaceae</taxon>
        <taxon>Pseudomonas</taxon>
    </lineage>
</organism>
<dbReference type="Pfam" id="PF03705">
    <property type="entry name" value="CheR_N"/>
    <property type="match status" value="1"/>
</dbReference>
<comment type="function">
    <text evidence="1">Methylation of the membrane-bound methyl-accepting chemotaxis proteins (MCP) to form gamma-glutamyl methyl ester residues in MCP.</text>
</comment>
<dbReference type="RefSeq" id="WP_217975845.1">
    <property type="nucleotide sequence ID" value="NZ_JAHTBI010000041.1"/>
</dbReference>
<dbReference type="InterPro" id="IPR050903">
    <property type="entry name" value="Bact_Chemotaxis_MeTrfase"/>
</dbReference>
<reference evidence="3" key="1">
    <citation type="journal article" date="2022" name="Int. J. Syst. Evol. Microbiol.">
        <title>Pseudomonas aegrilactucae sp. nov. and Pseudomonas morbosilactucae sp. nov., pathogens causing bacterial rot of lettuce in Japan.</title>
        <authorList>
            <person name="Sawada H."/>
            <person name="Fujikawa T."/>
            <person name="Satou M."/>
        </authorList>
    </citation>
    <scope>NUCLEOTIDE SEQUENCE</scope>
    <source>
        <strain evidence="3">MAFF 301350</strain>
    </source>
</reference>